<accession>A0A1V9EPX5</accession>
<organism evidence="1 2">
    <name type="scientific">Niastella populi</name>
    <dbReference type="NCBI Taxonomy" id="550983"/>
    <lineage>
        <taxon>Bacteria</taxon>
        <taxon>Pseudomonadati</taxon>
        <taxon>Bacteroidota</taxon>
        <taxon>Chitinophagia</taxon>
        <taxon>Chitinophagales</taxon>
        <taxon>Chitinophagaceae</taxon>
        <taxon>Niastella</taxon>
    </lineage>
</organism>
<keyword evidence="2" id="KW-1185">Reference proteome</keyword>
<evidence type="ECO:0000313" key="1">
    <source>
        <dbReference type="EMBL" id="OQP47994.1"/>
    </source>
</evidence>
<dbReference type="EMBL" id="LWBP01000234">
    <property type="protein sequence ID" value="OQP47994.1"/>
    <property type="molecule type" value="Genomic_DNA"/>
</dbReference>
<dbReference type="RefSeq" id="WP_081170305.1">
    <property type="nucleotide sequence ID" value="NZ_LWBP01000234.1"/>
</dbReference>
<reference evidence="2" key="1">
    <citation type="submission" date="2016-04" db="EMBL/GenBank/DDBJ databases">
        <authorList>
            <person name="Chen L."/>
            <person name="Zhuang W."/>
            <person name="Wang G."/>
        </authorList>
    </citation>
    <scope>NUCLEOTIDE SEQUENCE [LARGE SCALE GENOMIC DNA]</scope>
    <source>
        <strain evidence="2">208</strain>
    </source>
</reference>
<dbReference type="Pfam" id="PF07485">
    <property type="entry name" value="DUF1529"/>
    <property type="match status" value="2"/>
</dbReference>
<protein>
    <recommendedName>
        <fullName evidence="3">Peptidase M23</fullName>
    </recommendedName>
</protein>
<proteinExistence type="predicted"/>
<dbReference type="InterPro" id="IPR011094">
    <property type="entry name" value="Uncharacterised_LppY/LpqO"/>
</dbReference>
<gene>
    <name evidence="1" type="ORF">A4R26_31395</name>
</gene>
<dbReference type="STRING" id="550983.A4R26_31395"/>
<dbReference type="OrthoDB" id="4687120at2"/>
<evidence type="ECO:0000313" key="2">
    <source>
        <dbReference type="Proteomes" id="UP000192276"/>
    </source>
</evidence>
<sequence length="316" mass="34620">MKHHTFLAVSLVCFIACNNPTASENVLLKEETKRDTISCPPGSSKLDIATIEQITGMKGTAKNGEYKITVPQNDLNIKVDGFKIIPPMGLGSWAAFTPCGDSAMVMGDIIVTENDLKPVQQEVIKQGLMVSAIHNHFVRNHPNVMYMHIDGKGTVDKLATNVKAIFDKVKESRGRDPKESKPDSVVNTINIAGLDSIIGTKGEMAKGVYKYTIGRPDIQLQEHGIPVSTFLGFNTWAAWQGAPQKAAVCGDFTMLDNEVEPVIKALVENGIEVVAVHNHMVYEKPRIFFLHYWGVGPAEQLAIGLRAALDKTGRKR</sequence>
<name>A0A1V9EPX5_9BACT</name>
<dbReference type="Proteomes" id="UP000192276">
    <property type="component" value="Unassembled WGS sequence"/>
</dbReference>
<evidence type="ECO:0008006" key="3">
    <source>
        <dbReference type="Google" id="ProtNLM"/>
    </source>
</evidence>
<comment type="caution">
    <text evidence="1">The sequence shown here is derived from an EMBL/GenBank/DDBJ whole genome shotgun (WGS) entry which is preliminary data.</text>
</comment>
<dbReference type="AlphaFoldDB" id="A0A1V9EPX5"/>